<keyword evidence="7" id="KW-0969">Cilium</keyword>
<evidence type="ECO:0000256" key="1">
    <source>
        <dbReference type="ARBA" id="ARBA00004611"/>
    </source>
</evidence>
<keyword evidence="13" id="KW-0472">Membrane</keyword>
<dbReference type="GO" id="GO:0045504">
    <property type="term" value="F:dynein heavy chain binding"/>
    <property type="evidence" value="ECO:0007669"/>
    <property type="project" value="TreeGrafter"/>
</dbReference>
<evidence type="ECO:0000256" key="13">
    <source>
        <dbReference type="SAM" id="Phobius"/>
    </source>
</evidence>
<dbReference type="GO" id="GO:0005858">
    <property type="term" value="C:axonemal dynein complex"/>
    <property type="evidence" value="ECO:0007669"/>
    <property type="project" value="TreeGrafter"/>
</dbReference>
<sequence length="852" mass="95190">MAKKSGENVVFKPIPGASPELILLDENEKELERLDLAPLNREECNSLLSKYGFQKKGSDVESNRIPGQLRLAPFVNVELAQDGREIDLERHLTSVAVWSRQVSETCQSRDEITGSGSITLLFLATPAEELVPPAAEREAAELSAEDATAPTAFFLPTEPAAGGVTTADTIPIVLSETPTIFLLDRPSLTVEKGTQEGTLTERDNTYYEYITVGEGRNRKIANMAVQTPSFDRKETATMSDPVNKRNDERMVTMWDMYDCYEEEARKEVGTLSHNMTTTSRSAGKDITELGSKEALDLADSDRDSPEEQFKKIAKCPEFKEAAVKMERLLASNVYHHQQKIFKGLLPQDPLQLDVRYDYKLNHLWTFSCDAVKGRTVTSLSWNKENEDILAVGYGKFYFTEKINGLVCCWCIKNPVQPERAFKFDATVTAVDFSKVHPNLLAVGLYDGRVLVLDVAAKETSVVAQSGRETSPSYEPVWHVQWFHDKENHSLEEQDGRVCRYRKINDLVCFPMMRVRRVEGKVKGIEQPRRCHPQDIPVSRYPAALVLARHPEDPLTYYVATDEGCVHKCSFNYLHQHLDLFLAHAGPVYAIQFSPFHSTPSQNSNPNFPVNLQIGQDEIETFAPVSTDAGYTRWLVAALSLFDSHASSHNRFYLPERIKPCCRKLFLTCGADWYVRIWGEGITEPIVTLGSSMEPVQGAAWSPSHSTVLASISGSSVCLWDIQRKTISPSSTVCSPANAHNTVVQFTASGFNLLVGDVEGGVHVFALEGMPFKPFFQKNAIVNSLCKELTAKQELLDKVLKLGRRVQGLAVWIVPSACVLGLLDGNIALAKRKRIPSWIRERSREGGRLSLRL</sequence>
<keyword evidence="5" id="KW-0677">Repeat</keyword>
<proteinExistence type="inferred from homology"/>
<keyword evidence="3" id="KW-0963">Cytoplasm</keyword>
<evidence type="ECO:0000256" key="2">
    <source>
        <dbReference type="ARBA" id="ARBA00005742"/>
    </source>
</evidence>
<name>A0A7R9HQ52_9NEOP</name>
<evidence type="ECO:0000256" key="9">
    <source>
        <dbReference type="ARBA" id="ARBA00023273"/>
    </source>
</evidence>
<keyword evidence="9" id="KW-0966">Cell projection</keyword>
<accession>A0A7R9HQ52</accession>
<dbReference type="SMART" id="SM00320">
    <property type="entry name" value="WD40"/>
    <property type="match status" value="3"/>
</dbReference>
<comment type="subcellular location">
    <subcellularLocation>
        <location evidence="1">Cytoplasm</location>
        <location evidence="1">Cytoskeleton</location>
        <location evidence="1">Flagellum axoneme</location>
    </subcellularLocation>
    <subcellularLocation>
        <location evidence="10">Dynein axonemal particle</location>
    </subcellularLocation>
</comment>
<evidence type="ECO:0000259" key="14">
    <source>
        <dbReference type="Pfam" id="PF08806"/>
    </source>
</evidence>
<reference evidence="15" key="1">
    <citation type="submission" date="2020-11" db="EMBL/GenBank/DDBJ databases">
        <authorList>
            <person name="Tran Van P."/>
        </authorList>
    </citation>
    <scope>NUCLEOTIDE SEQUENCE</scope>
</reference>
<dbReference type="Pfam" id="PF08806">
    <property type="entry name" value="Sep15_SelM"/>
    <property type="match status" value="1"/>
</dbReference>
<evidence type="ECO:0000256" key="11">
    <source>
        <dbReference type="ARBA" id="ARBA00040002"/>
    </source>
</evidence>
<dbReference type="PANTHER" id="PTHR12442:SF12">
    <property type="entry name" value="DYNEIN AXONEMAL INTERMEDIATE CHAIN 4"/>
    <property type="match status" value="1"/>
</dbReference>
<evidence type="ECO:0000256" key="4">
    <source>
        <dbReference type="ARBA" id="ARBA00022574"/>
    </source>
</evidence>
<evidence type="ECO:0000256" key="12">
    <source>
        <dbReference type="ARBA" id="ARBA00041557"/>
    </source>
</evidence>
<dbReference type="InterPro" id="IPR038219">
    <property type="entry name" value="Sep15/SelM_sf"/>
</dbReference>
<dbReference type="GO" id="GO:0120293">
    <property type="term" value="C:dynein axonemal particle"/>
    <property type="evidence" value="ECO:0007669"/>
    <property type="project" value="UniProtKB-SubCell"/>
</dbReference>
<dbReference type="SUPFAM" id="SSF50978">
    <property type="entry name" value="WD40 repeat-like"/>
    <property type="match status" value="1"/>
</dbReference>
<evidence type="ECO:0000256" key="7">
    <source>
        <dbReference type="ARBA" id="ARBA00023069"/>
    </source>
</evidence>
<evidence type="ECO:0000256" key="5">
    <source>
        <dbReference type="ARBA" id="ARBA00022737"/>
    </source>
</evidence>
<dbReference type="SUPFAM" id="SSF52833">
    <property type="entry name" value="Thioredoxin-like"/>
    <property type="match status" value="1"/>
</dbReference>
<keyword evidence="6" id="KW-0282">Flagellum</keyword>
<evidence type="ECO:0000256" key="10">
    <source>
        <dbReference type="ARBA" id="ARBA00024190"/>
    </source>
</evidence>
<dbReference type="GO" id="GO:0045503">
    <property type="term" value="F:dynein light chain binding"/>
    <property type="evidence" value="ECO:0007669"/>
    <property type="project" value="TreeGrafter"/>
</dbReference>
<dbReference type="PANTHER" id="PTHR12442">
    <property type="entry name" value="DYNEIN INTERMEDIATE CHAIN"/>
    <property type="match status" value="1"/>
</dbReference>
<dbReference type="AlphaFoldDB" id="A0A7R9HQ52"/>
<evidence type="ECO:0000256" key="3">
    <source>
        <dbReference type="ARBA" id="ARBA00022490"/>
    </source>
</evidence>
<dbReference type="InterPro" id="IPR036322">
    <property type="entry name" value="WD40_repeat_dom_sf"/>
</dbReference>
<dbReference type="InterPro" id="IPR015943">
    <property type="entry name" value="WD40/YVTN_repeat-like_dom_sf"/>
</dbReference>
<keyword evidence="13" id="KW-1133">Transmembrane helix</keyword>
<dbReference type="Gene3D" id="2.130.10.10">
    <property type="entry name" value="YVTN repeat-like/Quinoprotein amine dehydrogenase"/>
    <property type="match status" value="1"/>
</dbReference>
<feature type="domain" description="Selenoprotein F/M" evidence="14">
    <location>
        <begin position="4"/>
        <end position="53"/>
    </location>
</feature>
<keyword evidence="13" id="KW-0812">Transmembrane</keyword>
<evidence type="ECO:0000256" key="6">
    <source>
        <dbReference type="ARBA" id="ARBA00022846"/>
    </source>
</evidence>
<keyword evidence="8" id="KW-0206">Cytoskeleton</keyword>
<dbReference type="EMBL" id="OB794686">
    <property type="protein sequence ID" value="CAD7430864.1"/>
    <property type="molecule type" value="Genomic_DNA"/>
</dbReference>
<gene>
    <name evidence="15" type="ORF">TMSB3V08_LOCUS7613</name>
</gene>
<feature type="transmembrane region" description="Helical" evidence="13">
    <location>
        <begin position="808"/>
        <end position="829"/>
    </location>
</feature>
<organism evidence="15">
    <name type="scientific">Timema monikensis</name>
    <dbReference type="NCBI Taxonomy" id="170555"/>
    <lineage>
        <taxon>Eukaryota</taxon>
        <taxon>Metazoa</taxon>
        <taxon>Ecdysozoa</taxon>
        <taxon>Arthropoda</taxon>
        <taxon>Hexapoda</taxon>
        <taxon>Insecta</taxon>
        <taxon>Pterygota</taxon>
        <taxon>Neoptera</taxon>
        <taxon>Polyneoptera</taxon>
        <taxon>Phasmatodea</taxon>
        <taxon>Timematodea</taxon>
        <taxon>Timematoidea</taxon>
        <taxon>Timematidae</taxon>
        <taxon>Timema</taxon>
    </lineage>
</organism>
<dbReference type="GO" id="GO:0003341">
    <property type="term" value="P:cilium movement"/>
    <property type="evidence" value="ECO:0007669"/>
    <property type="project" value="TreeGrafter"/>
</dbReference>
<dbReference type="InterPro" id="IPR001680">
    <property type="entry name" value="WD40_rpt"/>
</dbReference>
<dbReference type="InterPro" id="IPR036249">
    <property type="entry name" value="Thioredoxin-like_sf"/>
</dbReference>
<dbReference type="InterPro" id="IPR050687">
    <property type="entry name" value="Dynein_IC"/>
</dbReference>
<keyword evidence="4" id="KW-0853">WD repeat</keyword>
<evidence type="ECO:0000256" key="8">
    <source>
        <dbReference type="ARBA" id="ARBA00023212"/>
    </source>
</evidence>
<dbReference type="InterPro" id="IPR014912">
    <property type="entry name" value="Sep15_SelM_dom"/>
</dbReference>
<evidence type="ECO:0000313" key="15">
    <source>
        <dbReference type="EMBL" id="CAD7430864.1"/>
    </source>
</evidence>
<comment type="similarity">
    <text evidence="2">Belongs to the selenoprotein M/F family.</text>
</comment>
<protein>
    <recommendedName>
        <fullName evidence="11">Dynein axonemal intermediate chain 4</fullName>
    </recommendedName>
    <alternativeName>
        <fullName evidence="12">WD repeat-containing protein 78</fullName>
    </alternativeName>
</protein>
<dbReference type="Gene3D" id="3.40.30.50">
    <property type="entry name" value="Sep15/SelM thioredoxin-like domain, active-site redox motif"/>
    <property type="match status" value="1"/>
</dbReference>